<gene>
    <name evidence="1" type="ORF">S01H1_85235</name>
</gene>
<sequence length="83" mass="9150">PMGSEYLAAAAPILSVDAVGTAAIARAEIKKNGKVVHVETPGKDTLRMDWRDPEFQADRPSYYYVRIVQVDNEEAICSPIWAS</sequence>
<feature type="non-terminal residue" evidence="1">
    <location>
        <position position="1"/>
    </location>
</feature>
<proteinExistence type="predicted"/>
<dbReference type="AlphaFoldDB" id="X0ZJR1"/>
<dbReference type="EMBL" id="BARS01058451">
    <property type="protein sequence ID" value="GAG48531.1"/>
    <property type="molecule type" value="Genomic_DNA"/>
</dbReference>
<protein>
    <submittedName>
        <fullName evidence="1">Uncharacterized protein</fullName>
    </submittedName>
</protein>
<accession>X0ZJR1</accession>
<comment type="caution">
    <text evidence="1">The sequence shown here is derived from an EMBL/GenBank/DDBJ whole genome shotgun (WGS) entry which is preliminary data.</text>
</comment>
<dbReference type="InterPro" id="IPR022028">
    <property type="entry name" value="DUF3604"/>
</dbReference>
<name>X0ZJR1_9ZZZZ</name>
<reference evidence="1" key="1">
    <citation type="journal article" date="2014" name="Front. Microbiol.">
        <title>High frequency of phylogenetically diverse reductive dehalogenase-homologous genes in deep subseafloor sedimentary metagenomes.</title>
        <authorList>
            <person name="Kawai M."/>
            <person name="Futagami T."/>
            <person name="Toyoda A."/>
            <person name="Takaki Y."/>
            <person name="Nishi S."/>
            <person name="Hori S."/>
            <person name="Arai W."/>
            <person name="Tsubouchi T."/>
            <person name="Morono Y."/>
            <person name="Uchiyama I."/>
            <person name="Ito T."/>
            <person name="Fujiyama A."/>
            <person name="Inagaki F."/>
            <person name="Takami H."/>
        </authorList>
    </citation>
    <scope>NUCLEOTIDE SEQUENCE</scope>
    <source>
        <strain evidence="1">Expedition CK06-06</strain>
    </source>
</reference>
<organism evidence="1">
    <name type="scientific">marine sediment metagenome</name>
    <dbReference type="NCBI Taxonomy" id="412755"/>
    <lineage>
        <taxon>unclassified sequences</taxon>
        <taxon>metagenomes</taxon>
        <taxon>ecological metagenomes</taxon>
    </lineage>
</organism>
<evidence type="ECO:0000313" key="1">
    <source>
        <dbReference type="EMBL" id="GAG48531.1"/>
    </source>
</evidence>
<dbReference type="Pfam" id="PF12228">
    <property type="entry name" value="DUF3604"/>
    <property type="match status" value="1"/>
</dbReference>